<dbReference type="InterPro" id="IPR003010">
    <property type="entry name" value="C-N_Hydrolase"/>
</dbReference>
<evidence type="ECO:0000313" key="3">
    <source>
        <dbReference type="EMBL" id="WWX25438.1"/>
    </source>
</evidence>
<evidence type="ECO:0000313" key="4">
    <source>
        <dbReference type="Proteomes" id="UP001375370"/>
    </source>
</evidence>
<dbReference type="PANTHER" id="PTHR23088">
    <property type="entry name" value="NITRILASE-RELATED"/>
    <property type="match status" value="1"/>
</dbReference>
<dbReference type="PANTHER" id="PTHR23088:SF27">
    <property type="entry name" value="DEAMINATED GLUTATHIONE AMIDASE"/>
    <property type="match status" value="1"/>
</dbReference>
<keyword evidence="4" id="KW-1185">Reference proteome</keyword>
<dbReference type="RefSeq" id="WP_338737581.1">
    <property type="nucleotide sequence ID" value="NZ_CP146612.1"/>
</dbReference>
<evidence type="ECO:0000256" key="1">
    <source>
        <dbReference type="ARBA" id="ARBA00010613"/>
    </source>
</evidence>
<organism evidence="3 4">
    <name type="scientific">Candidatus Dehalogenimonas loeffleri</name>
    <dbReference type="NCBI Taxonomy" id="3127115"/>
    <lineage>
        <taxon>Bacteria</taxon>
        <taxon>Bacillati</taxon>
        <taxon>Chloroflexota</taxon>
        <taxon>Dehalococcoidia</taxon>
        <taxon>Dehalococcoidales</taxon>
        <taxon>Dehalococcoidaceae</taxon>
        <taxon>Dehalogenimonas</taxon>
    </lineage>
</organism>
<protein>
    <submittedName>
        <fullName evidence="3">Carbon-nitrogen hydrolase family protein</fullName>
    </submittedName>
</protein>
<comment type="similarity">
    <text evidence="1">Belongs to the carbon-nitrogen hydrolase superfamily. NIT1/NIT2 family.</text>
</comment>
<feature type="domain" description="CN hydrolase" evidence="2">
    <location>
        <begin position="1"/>
        <end position="234"/>
    </location>
</feature>
<gene>
    <name evidence="3" type="ORF">V8247_00270</name>
</gene>
<dbReference type="SUPFAM" id="SSF56317">
    <property type="entry name" value="Carbon-nitrogen hydrolase"/>
    <property type="match status" value="1"/>
</dbReference>
<accession>A0ABZ2J569</accession>
<evidence type="ECO:0000259" key="2">
    <source>
        <dbReference type="PROSITE" id="PS50263"/>
    </source>
</evidence>
<keyword evidence="3" id="KW-0378">Hydrolase</keyword>
<reference evidence="3 4" key="1">
    <citation type="submission" date="2024-03" db="EMBL/GenBank/DDBJ databases">
        <title>A Dehalogenimonas Isolated from Estuarine Sediments Dihaloeliminates Chlorinated Alkanes.</title>
        <authorList>
            <person name="Yang Y."/>
            <person name="Wang H."/>
        </authorList>
    </citation>
    <scope>NUCLEOTIDE SEQUENCE [LARGE SCALE GENOMIC DNA]</scope>
    <source>
        <strain evidence="3 4">W</strain>
    </source>
</reference>
<dbReference type="CDD" id="cd07197">
    <property type="entry name" value="nitrilase"/>
    <property type="match status" value="1"/>
</dbReference>
<dbReference type="Gene3D" id="3.60.110.10">
    <property type="entry name" value="Carbon-nitrogen hydrolase"/>
    <property type="match status" value="1"/>
</dbReference>
<sequence length="234" mass="25654">MKVAIYQIADTGDADTNITKAYDAITKSEADFFALPEFFAIPGGDYKKQYTLESCYQETGKPAYDMLEKASRVFPGYIIGGSILERDGNCYYNTCYVWKNGDLVTSYRKIKITREEVDLQICPGKDPVTFASPFGQIGLMICADCISWDVVDAVAAGSKYVFLPVSLTDPNHPPFTGHPLSEAIAKKHGATVIKITRMGTFGGKVLASRSAVTTPEGTIWEALESLEFLAEVEI</sequence>
<dbReference type="Pfam" id="PF00795">
    <property type="entry name" value="CN_hydrolase"/>
    <property type="match status" value="1"/>
</dbReference>
<dbReference type="Proteomes" id="UP001375370">
    <property type="component" value="Chromosome"/>
</dbReference>
<dbReference type="PROSITE" id="PS50263">
    <property type="entry name" value="CN_HYDROLASE"/>
    <property type="match status" value="1"/>
</dbReference>
<proteinExistence type="inferred from homology"/>
<dbReference type="GO" id="GO:0016787">
    <property type="term" value="F:hydrolase activity"/>
    <property type="evidence" value="ECO:0007669"/>
    <property type="project" value="UniProtKB-KW"/>
</dbReference>
<dbReference type="EMBL" id="CP146612">
    <property type="protein sequence ID" value="WWX25438.1"/>
    <property type="molecule type" value="Genomic_DNA"/>
</dbReference>
<dbReference type="InterPro" id="IPR036526">
    <property type="entry name" value="C-N_Hydrolase_sf"/>
</dbReference>
<name>A0ABZ2J569_9CHLR</name>